<comment type="caution">
    <text evidence="2">The sequence shown here is derived from an EMBL/GenBank/DDBJ whole genome shotgun (WGS) entry which is preliminary data.</text>
</comment>
<evidence type="ECO:0000313" key="3">
    <source>
        <dbReference type="Proteomes" id="UP001074635"/>
    </source>
</evidence>
<dbReference type="Gene3D" id="3.10.450.50">
    <property type="match status" value="1"/>
</dbReference>
<protein>
    <submittedName>
        <fullName evidence="2">Nuclear transport factor 2 family protein</fullName>
    </submittedName>
</protein>
<dbReference type="Pfam" id="PF14534">
    <property type="entry name" value="DUF4440"/>
    <property type="match status" value="1"/>
</dbReference>
<keyword evidence="3" id="KW-1185">Reference proteome</keyword>
<proteinExistence type="predicted"/>
<dbReference type="InterPro" id="IPR027843">
    <property type="entry name" value="DUF4440"/>
</dbReference>
<dbReference type="SUPFAM" id="SSF54427">
    <property type="entry name" value="NTF2-like"/>
    <property type="match status" value="1"/>
</dbReference>
<accession>A0ABU3MW93</accession>
<dbReference type="Proteomes" id="UP001074635">
    <property type="component" value="Unassembled WGS sequence"/>
</dbReference>
<gene>
    <name evidence="2" type="ORF">OYC61_015100</name>
</gene>
<organism evidence="2 3">
    <name type="scientific">Alcaligenes nematophilus</name>
    <dbReference type="NCBI Taxonomy" id="2994643"/>
    <lineage>
        <taxon>Bacteria</taxon>
        <taxon>Pseudomonadati</taxon>
        <taxon>Pseudomonadota</taxon>
        <taxon>Betaproteobacteria</taxon>
        <taxon>Burkholderiales</taxon>
        <taxon>Alcaligenaceae</taxon>
        <taxon>Alcaligenes</taxon>
    </lineage>
</organism>
<reference evidence="2" key="1">
    <citation type="submission" date="2023-08" db="EMBL/GenBank/DDBJ databases">
        <title>Study of Resistomes in environmental pathogenic environmental.</title>
        <authorList>
            <person name="Bhattacharjee A."/>
            <person name="Singh A.K."/>
        </authorList>
    </citation>
    <scope>NUCLEOTIDE SEQUENCE</scope>
    <source>
        <strain evidence="2">S1</strain>
    </source>
</reference>
<sequence>MKNCVDDSDAEYHSQVPHIHVPHSLESLILSLEERLFERATRQDVVALGALLADEFVEFGARGAAWGRAEVLGDLPEQDFVQRRLSNFKLTILSADVVLATYVCEVSGDEKPQQSLRSSIWKQSQGRWQMVFHQGTRVAQE</sequence>
<dbReference type="RefSeq" id="WP_081055480.1">
    <property type="nucleotide sequence ID" value="NZ_JAPQTC020000004.1"/>
</dbReference>
<evidence type="ECO:0000259" key="1">
    <source>
        <dbReference type="Pfam" id="PF14534"/>
    </source>
</evidence>
<evidence type="ECO:0000313" key="2">
    <source>
        <dbReference type="EMBL" id="MDT8505630.1"/>
    </source>
</evidence>
<name>A0ABU3MW93_9BURK</name>
<dbReference type="InterPro" id="IPR032710">
    <property type="entry name" value="NTF2-like_dom_sf"/>
</dbReference>
<feature type="domain" description="DUF4440" evidence="1">
    <location>
        <begin position="29"/>
        <end position="130"/>
    </location>
</feature>
<dbReference type="EMBL" id="JAPQTC020000004">
    <property type="protein sequence ID" value="MDT8505630.1"/>
    <property type="molecule type" value="Genomic_DNA"/>
</dbReference>